<name>A0A2K1P9J7_9BACT</name>
<evidence type="ECO:0000256" key="1">
    <source>
        <dbReference type="ARBA" id="ARBA00022630"/>
    </source>
</evidence>
<evidence type="ECO:0000313" key="5">
    <source>
        <dbReference type="Proteomes" id="UP000236604"/>
    </source>
</evidence>
<dbReference type="Pfam" id="PF00724">
    <property type="entry name" value="Oxidored_FMN"/>
    <property type="match status" value="1"/>
</dbReference>
<dbReference type="PANTHER" id="PTHR43656">
    <property type="entry name" value="BINDING OXIDOREDUCTASE, PUTATIVE (AFU_ORTHOLOGUE AFUA_2G08260)-RELATED"/>
    <property type="match status" value="1"/>
</dbReference>
<accession>A0A2K1P9J7</accession>
<keyword evidence="2" id="KW-0560">Oxidoreductase</keyword>
<protein>
    <submittedName>
        <fullName evidence="4">NADH:flavin oxidoreductase</fullName>
    </submittedName>
</protein>
<dbReference type="InterPro" id="IPR013785">
    <property type="entry name" value="Aldolase_TIM"/>
</dbReference>
<comment type="caution">
    <text evidence="4">The sequence shown here is derived from an EMBL/GenBank/DDBJ whole genome shotgun (WGS) entry which is preliminary data.</text>
</comment>
<proteinExistence type="predicted"/>
<organism evidence="4 5">
    <name type="scientific">Petrotoga mexicana DSM 14811</name>
    <dbReference type="NCBI Taxonomy" id="1122954"/>
    <lineage>
        <taxon>Bacteria</taxon>
        <taxon>Thermotogati</taxon>
        <taxon>Thermotogota</taxon>
        <taxon>Thermotogae</taxon>
        <taxon>Petrotogales</taxon>
        <taxon>Petrotogaceae</taxon>
        <taxon>Petrotoga</taxon>
    </lineage>
</organism>
<keyword evidence="5" id="KW-1185">Reference proteome</keyword>
<dbReference type="Gene3D" id="3.20.20.70">
    <property type="entry name" value="Aldolase class I"/>
    <property type="match status" value="1"/>
</dbReference>
<reference evidence="4 5" key="1">
    <citation type="submission" date="2013-12" db="EMBL/GenBank/DDBJ databases">
        <title>Comparative genomics of Petrotoga isolates.</title>
        <authorList>
            <person name="Nesbo C.L."/>
            <person name="Charchuk R."/>
            <person name="Chow K."/>
        </authorList>
    </citation>
    <scope>NUCLEOTIDE SEQUENCE [LARGE SCALE GENOMIC DNA]</scope>
    <source>
        <strain evidence="4 5">DSM 14811</strain>
    </source>
</reference>
<dbReference type="EMBL" id="AZRN01000021">
    <property type="protein sequence ID" value="PNR99458.1"/>
    <property type="molecule type" value="Genomic_DNA"/>
</dbReference>
<gene>
    <name evidence="4" type="ORF">X927_05670</name>
</gene>
<evidence type="ECO:0000256" key="2">
    <source>
        <dbReference type="ARBA" id="ARBA00023002"/>
    </source>
</evidence>
<dbReference type="GO" id="GO:0016491">
    <property type="term" value="F:oxidoreductase activity"/>
    <property type="evidence" value="ECO:0007669"/>
    <property type="project" value="UniProtKB-KW"/>
</dbReference>
<dbReference type="Proteomes" id="UP000236604">
    <property type="component" value="Unassembled WGS sequence"/>
</dbReference>
<evidence type="ECO:0000313" key="4">
    <source>
        <dbReference type="EMBL" id="PNR99458.1"/>
    </source>
</evidence>
<dbReference type="InterPro" id="IPR051799">
    <property type="entry name" value="NADH_flavin_oxidoreductase"/>
</dbReference>
<evidence type="ECO:0000259" key="3">
    <source>
        <dbReference type="Pfam" id="PF00724"/>
    </source>
</evidence>
<dbReference type="GO" id="GO:0010181">
    <property type="term" value="F:FMN binding"/>
    <property type="evidence" value="ECO:0007669"/>
    <property type="project" value="InterPro"/>
</dbReference>
<feature type="domain" description="NADH:flavin oxidoreductase/NADH oxidase N-terminal" evidence="3">
    <location>
        <begin position="43"/>
        <end position="386"/>
    </location>
</feature>
<dbReference type="AlphaFoldDB" id="A0A2K1P9J7"/>
<dbReference type="PANTHER" id="PTHR43656:SF2">
    <property type="entry name" value="BINDING OXIDOREDUCTASE, PUTATIVE (AFU_ORTHOLOGUE AFUA_2G08260)-RELATED"/>
    <property type="match status" value="1"/>
</dbReference>
<sequence>MINTYSNIDELKEVIRERNLDIPFSDNLEILKENLELNGKVIPNKLAIHPLEGCDSELNGAPSKLTERRYLRYARGKAGLIWLEATAVSKEARANDKQLFLNHETVNEFVGLVKKIKEESLKSGNQVPYLVLQLAHSGRFGENKIIAIHDEKLDELSNVNYNTPVITDDELKELENFYVEASKLAKKAGFDAIDIKSCHKYLLSEILGARTRKGIFGGKYENRTRFIKEVVDSINKEVGIDIAVRLNISDFLHYPISWGTNKKGEVDLSEPLKLIEELREKGVKLINVTAGSPYINPHINRPADGEEKKYTPPEHPLIGVERLIKFSKNVQEKFRDIIVVGTGLSWFRHFVPFVAAGMVEKGYCKIVGLGRMAFAYPDFAKDIIENKKMEENKSCITCNRCAELKAHQEITGCVIRDKDVYLKPYMKILRKSKSKR</sequence>
<dbReference type="SUPFAM" id="SSF51395">
    <property type="entry name" value="FMN-linked oxidoreductases"/>
    <property type="match status" value="1"/>
</dbReference>
<dbReference type="InterPro" id="IPR001155">
    <property type="entry name" value="OxRdtase_FMN_N"/>
</dbReference>
<keyword evidence="1" id="KW-0285">Flavoprotein</keyword>